<keyword evidence="5 10" id="KW-0235">DNA replication</keyword>
<dbReference type="SMART" id="SM00382">
    <property type="entry name" value="AAA"/>
    <property type="match status" value="1"/>
</dbReference>
<dbReference type="Pfam" id="PF08519">
    <property type="entry name" value="RFC1"/>
    <property type="match status" value="1"/>
</dbReference>
<reference evidence="13 14" key="1">
    <citation type="journal article" date="2021" name="J. Hered.">
        <title>A chromosome-level genome assembly of the parasitoid wasp, Cotesia glomerata (Hymenoptera: Braconidae).</title>
        <authorList>
            <person name="Pinto B.J."/>
            <person name="Weis J.J."/>
            <person name="Gamble T."/>
            <person name="Ode P.J."/>
            <person name="Paul R."/>
            <person name="Zaspel J.M."/>
        </authorList>
    </citation>
    <scope>NUCLEOTIDE SEQUENCE [LARGE SCALE GENOMIC DNA]</scope>
    <source>
        <strain evidence="13">CgM1</strain>
    </source>
</reference>
<dbReference type="Pfam" id="PF00533">
    <property type="entry name" value="BRCT"/>
    <property type="match status" value="1"/>
</dbReference>
<evidence type="ECO:0000256" key="2">
    <source>
        <dbReference type="ARBA" id="ARBA00006116"/>
    </source>
</evidence>
<evidence type="ECO:0000256" key="11">
    <source>
        <dbReference type="SAM" id="MobiDB-lite"/>
    </source>
</evidence>
<dbReference type="Pfam" id="PF25361">
    <property type="entry name" value="AAA_lid_RFC1"/>
    <property type="match status" value="1"/>
</dbReference>
<evidence type="ECO:0000313" key="13">
    <source>
        <dbReference type="EMBL" id="KAH0568972.1"/>
    </source>
</evidence>
<dbReference type="GO" id="GO:0006260">
    <property type="term" value="P:DNA replication"/>
    <property type="evidence" value="ECO:0007669"/>
    <property type="project" value="UniProtKB-KW"/>
</dbReference>
<dbReference type="PIRSF" id="PIRSF036578">
    <property type="entry name" value="RFC1"/>
    <property type="match status" value="1"/>
</dbReference>
<dbReference type="GO" id="GO:0016887">
    <property type="term" value="F:ATP hydrolysis activity"/>
    <property type="evidence" value="ECO:0007669"/>
    <property type="project" value="InterPro"/>
</dbReference>
<organism evidence="13 14">
    <name type="scientific">Cotesia glomerata</name>
    <name type="common">Lepidopteran parasitic wasp</name>
    <name type="synonym">Apanteles glomeratus</name>
    <dbReference type="NCBI Taxonomy" id="32391"/>
    <lineage>
        <taxon>Eukaryota</taxon>
        <taxon>Metazoa</taxon>
        <taxon>Ecdysozoa</taxon>
        <taxon>Arthropoda</taxon>
        <taxon>Hexapoda</taxon>
        <taxon>Insecta</taxon>
        <taxon>Pterygota</taxon>
        <taxon>Neoptera</taxon>
        <taxon>Endopterygota</taxon>
        <taxon>Hymenoptera</taxon>
        <taxon>Apocrita</taxon>
        <taxon>Ichneumonoidea</taxon>
        <taxon>Braconidae</taxon>
        <taxon>Microgastrinae</taxon>
        <taxon>Cotesia</taxon>
    </lineage>
</organism>
<dbReference type="SUPFAM" id="SSF48019">
    <property type="entry name" value="post-AAA+ oligomerization domain-like"/>
    <property type="match status" value="1"/>
</dbReference>
<keyword evidence="8" id="KW-0238">DNA-binding</keyword>
<dbReference type="SUPFAM" id="SSF52540">
    <property type="entry name" value="P-loop containing nucleoside triphosphate hydrolases"/>
    <property type="match status" value="1"/>
</dbReference>
<comment type="similarity">
    <text evidence="2 10">Belongs to the activator 1 large subunit family.</text>
</comment>
<dbReference type="InterPro" id="IPR001357">
    <property type="entry name" value="BRCT_dom"/>
</dbReference>
<evidence type="ECO:0000256" key="8">
    <source>
        <dbReference type="ARBA" id="ARBA00023125"/>
    </source>
</evidence>
<accession>A0AAV7J9P0</accession>
<name>A0AAV7J9P0_COTGL</name>
<dbReference type="Pfam" id="PF00004">
    <property type="entry name" value="AAA"/>
    <property type="match status" value="1"/>
</dbReference>
<dbReference type="CDD" id="cd00009">
    <property type="entry name" value="AAA"/>
    <property type="match status" value="1"/>
</dbReference>
<dbReference type="InterPro" id="IPR013725">
    <property type="entry name" value="DNA_replication_fac_RFC1_C"/>
</dbReference>
<dbReference type="InterPro" id="IPR027417">
    <property type="entry name" value="P-loop_NTPase"/>
</dbReference>
<evidence type="ECO:0000256" key="4">
    <source>
        <dbReference type="ARBA" id="ARBA00022553"/>
    </source>
</evidence>
<evidence type="ECO:0000256" key="9">
    <source>
        <dbReference type="ARBA" id="ARBA00023242"/>
    </source>
</evidence>
<evidence type="ECO:0000259" key="12">
    <source>
        <dbReference type="PROSITE" id="PS50172"/>
    </source>
</evidence>
<dbReference type="GO" id="GO:0005524">
    <property type="term" value="F:ATP binding"/>
    <property type="evidence" value="ECO:0007669"/>
    <property type="project" value="UniProtKB-UniRule"/>
</dbReference>
<evidence type="ECO:0000256" key="10">
    <source>
        <dbReference type="PIRNR" id="PIRNR036578"/>
    </source>
</evidence>
<dbReference type="Proteomes" id="UP000826195">
    <property type="component" value="Unassembled WGS sequence"/>
</dbReference>
<comment type="subcellular location">
    <subcellularLocation>
        <location evidence="1 10">Nucleus</location>
    </subcellularLocation>
</comment>
<feature type="region of interest" description="Disordered" evidence="11">
    <location>
        <begin position="864"/>
        <end position="943"/>
    </location>
</feature>
<evidence type="ECO:0000256" key="5">
    <source>
        <dbReference type="ARBA" id="ARBA00022705"/>
    </source>
</evidence>
<dbReference type="PANTHER" id="PTHR23389">
    <property type="entry name" value="CHROMOSOME TRANSMISSION FIDELITY FACTOR 18"/>
    <property type="match status" value="1"/>
</dbReference>
<feature type="region of interest" description="Disordered" evidence="11">
    <location>
        <begin position="291"/>
        <end position="334"/>
    </location>
</feature>
<gene>
    <name evidence="13" type="ORF">KQX54_021671</name>
</gene>
<feature type="compositionally biased region" description="Basic and acidic residues" evidence="11">
    <location>
        <begin position="33"/>
        <end position="46"/>
    </location>
</feature>
<evidence type="ECO:0000256" key="7">
    <source>
        <dbReference type="ARBA" id="ARBA00022840"/>
    </source>
</evidence>
<dbReference type="PROSITE" id="PS50172">
    <property type="entry name" value="BRCT"/>
    <property type="match status" value="1"/>
</dbReference>
<dbReference type="Gene3D" id="3.40.50.300">
    <property type="entry name" value="P-loop containing nucleotide triphosphate hydrolases"/>
    <property type="match status" value="1"/>
</dbReference>
<dbReference type="Gene3D" id="1.10.8.60">
    <property type="match status" value="1"/>
</dbReference>
<dbReference type="PANTHER" id="PTHR23389:SF6">
    <property type="entry name" value="REPLICATION FACTOR C SUBUNIT 1"/>
    <property type="match status" value="1"/>
</dbReference>
<keyword evidence="6 10" id="KW-0547">Nucleotide-binding</keyword>
<dbReference type="AlphaFoldDB" id="A0AAV7J9P0"/>
<keyword evidence="9 10" id="KW-0539">Nucleus</keyword>
<feature type="compositionally biased region" description="Basic and acidic residues" evidence="11">
    <location>
        <begin position="103"/>
        <end position="115"/>
    </location>
</feature>
<dbReference type="FunFam" id="1.20.272.10:FF:000005">
    <property type="entry name" value="Replication factor C subunit 1"/>
    <property type="match status" value="1"/>
</dbReference>
<dbReference type="SUPFAM" id="SSF52113">
    <property type="entry name" value="BRCT domain"/>
    <property type="match status" value="1"/>
</dbReference>
<dbReference type="FunFam" id="3.40.50.10190:FF:000001">
    <property type="entry name" value="Replication factor C subunit 1"/>
    <property type="match status" value="1"/>
</dbReference>
<dbReference type="EMBL" id="JAHXZJ010000001">
    <property type="protein sequence ID" value="KAH0568972.1"/>
    <property type="molecule type" value="Genomic_DNA"/>
</dbReference>
<keyword evidence="14" id="KW-1185">Reference proteome</keyword>
<feature type="region of interest" description="Disordered" evidence="11">
    <location>
        <begin position="1"/>
        <end position="178"/>
    </location>
</feature>
<evidence type="ECO:0000256" key="6">
    <source>
        <dbReference type="ARBA" id="ARBA00022741"/>
    </source>
</evidence>
<dbReference type="Gene3D" id="3.40.50.10190">
    <property type="entry name" value="BRCT domain"/>
    <property type="match status" value="1"/>
</dbReference>
<dbReference type="InterPro" id="IPR036420">
    <property type="entry name" value="BRCT_dom_sf"/>
</dbReference>
<dbReference type="CDD" id="cd17752">
    <property type="entry name" value="BRCT_RFC1"/>
    <property type="match status" value="1"/>
</dbReference>
<dbReference type="GO" id="GO:0003689">
    <property type="term" value="F:DNA clamp loader activity"/>
    <property type="evidence" value="ECO:0007669"/>
    <property type="project" value="UniProtKB-UniRule"/>
</dbReference>
<keyword evidence="7 10" id="KW-0067">ATP-binding</keyword>
<dbReference type="InterPro" id="IPR003593">
    <property type="entry name" value="AAA+_ATPase"/>
</dbReference>
<sequence length="943" mass="104684">MSRTKKTSNHIISDSDDEDTVTKKPVSKSPSTKGKDKVKEKEKELKPVTLDSIFSKEPVKRKNAPAPIPKKLKETEASFHDDKEFEATLSQLDTTEIETIFQNKDKTKDKEKKLDQLSGKRKPSDSDNETSPKKIKLSEDVKTEKEKSKVKDKNSSHSKLEVEVDKKKKQKNDADDVYEENIAKKKQHAVAYQQYLHRGGARNPGSKEIPKGAENCLAGLSFVVTGVLESLEREEVDELIKQYGGRVVGNLSKKTNYLVVGDAAGESKMAKADSLHVKKISEDELLEMIRSRPAGKSSAVIPSRSKKNSSFNKSTDDELKPSPPKKISSEVKPNKIEDVEMKSVNIKDENIFKAPISSKEASKFVASSEKASTFVPSSEKSSTFIASSEKASTSKQEFFVAPENYKRGFLTGTKIKTARLSHLSLLRGQKTTMELFIKAALLSGAPGIGKTTTAQVVCNELGYDLVEFNASDTRSKRLLKEEVSTLLSNTSVKGYFSSNKEDKTSRKHVLLMDEVDGMAGNEDRGGLQELINLIKAADVPIICICNDRNHPKMRTLANYTFDLRFQKPRLEQIRGAMKSLCCKENISISTENLDRLIQSTNFDIRQVINHLAMLKGEPVEKKEGRISGDINKDLKLGPWDVVRKVFSAEEHKNMSIHDKSDLFFHDYNIAGLFVQENYLSVVPKVPKDQILERVAKSADSLSMGDLVERAIREKNAWSLLPAQACYSSVIPGSLMSGHIGAQINFPSWLGRNSKRNKFDRILQEITVHTRLVTGASKEAINIDYLNALRDKITRPLALNGTEGVDSAVDVMNHYHLLREDLDGIVEVSLWPGQRDPFQVIDSKVRAAFTRSYNKNSTLTPFAATASKKKGGGDLTSEDSGYMEAGEETISDSDNDDDSLEADRMVKAKKAAPIKEPAKSTTKKTTSKASADKPASRRGRGRGK</sequence>
<dbReference type="FunFam" id="3.40.50.300:FF:000395">
    <property type="entry name" value="Replication factor C subunit 1"/>
    <property type="match status" value="1"/>
</dbReference>
<keyword evidence="4" id="KW-0597">Phosphoprotein</keyword>
<protein>
    <recommendedName>
        <fullName evidence="3 10">Replication factor C subunit 1</fullName>
    </recommendedName>
</protein>
<dbReference type="InterPro" id="IPR008921">
    <property type="entry name" value="DNA_pol3_clamp-load_cplx_C"/>
</dbReference>
<feature type="compositionally biased region" description="Low complexity" evidence="11">
    <location>
        <begin position="23"/>
        <end position="32"/>
    </location>
</feature>
<proteinExistence type="inferred from homology"/>
<dbReference type="Gene3D" id="1.20.272.10">
    <property type="match status" value="1"/>
</dbReference>
<dbReference type="GO" id="GO:0003677">
    <property type="term" value="F:DNA binding"/>
    <property type="evidence" value="ECO:0007669"/>
    <property type="project" value="UniProtKB-KW"/>
</dbReference>
<evidence type="ECO:0000313" key="14">
    <source>
        <dbReference type="Proteomes" id="UP000826195"/>
    </source>
</evidence>
<evidence type="ECO:0000256" key="1">
    <source>
        <dbReference type="ARBA" id="ARBA00004123"/>
    </source>
</evidence>
<dbReference type="InterPro" id="IPR012178">
    <property type="entry name" value="RFC1"/>
</dbReference>
<dbReference type="GO" id="GO:0005634">
    <property type="term" value="C:nucleus"/>
    <property type="evidence" value="ECO:0007669"/>
    <property type="project" value="UniProtKB-SubCell"/>
</dbReference>
<comment type="caution">
    <text evidence="13">The sequence shown here is derived from an EMBL/GenBank/DDBJ whole genome shotgun (WGS) entry which is preliminary data.</text>
</comment>
<dbReference type="GO" id="GO:0005663">
    <property type="term" value="C:DNA replication factor C complex"/>
    <property type="evidence" value="ECO:0007669"/>
    <property type="project" value="InterPro"/>
</dbReference>
<dbReference type="GO" id="GO:0006281">
    <property type="term" value="P:DNA repair"/>
    <property type="evidence" value="ECO:0007669"/>
    <property type="project" value="InterPro"/>
</dbReference>
<dbReference type="InterPro" id="IPR003959">
    <property type="entry name" value="ATPase_AAA_core"/>
</dbReference>
<feature type="domain" description="BRCT" evidence="12">
    <location>
        <begin position="212"/>
        <end position="292"/>
    </location>
</feature>
<feature type="compositionally biased region" description="Basic and acidic residues" evidence="11">
    <location>
        <begin position="71"/>
        <end position="86"/>
    </location>
</feature>
<feature type="compositionally biased region" description="Basic and acidic residues" evidence="11">
    <location>
        <begin position="122"/>
        <end position="174"/>
    </location>
</feature>
<feature type="compositionally biased region" description="Acidic residues" evidence="11">
    <location>
        <begin position="884"/>
        <end position="899"/>
    </location>
</feature>
<evidence type="ECO:0000256" key="3">
    <source>
        <dbReference type="ARBA" id="ARBA00020401"/>
    </source>
</evidence>
<dbReference type="SMART" id="SM00292">
    <property type="entry name" value="BRCT"/>
    <property type="match status" value="1"/>
</dbReference>